<evidence type="ECO:0000256" key="4">
    <source>
        <dbReference type="ARBA" id="ARBA00012784"/>
    </source>
</evidence>
<evidence type="ECO:0000256" key="8">
    <source>
        <dbReference type="ARBA" id="ARBA00022801"/>
    </source>
</evidence>
<dbReference type="EMBL" id="GL871083">
    <property type="protein sequence ID" value="EGC34793.1"/>
    <property type="molecule type" value="Genomic_DNA"/>
</dbReference>
<comment type="catalytic activity">
    <reaction evidence="9">
        <text>adenosine + H2O + H(+) = inosine + NH4(+)</text>
        <dbReference type="Rhea" id="RHEA:24408"/>
        <dbReference type="ChEBI" id="CHEBI:15377"/>
        <dbReference type="ChEBI" id="CHEBI:15378"/>
        <dbReference type="ChEBI" id="CHEBI:16335"/>
        <dbReference type="ChEBI" id="CHEBI:17596"/>
        <dbReference type="ChEBI" id="CHEBI:28938"/>
        <dbReference type="EC" id="3.5.4.4"/>
    </reaction>
</comment>
<evidence type="ECO:0000256" key="3">
    <source>
        <dbReference type="ARBA" id="ARBA00006083"/>
    </source>
</evidence>
<dbReference type="NCBIfam" id="TIGR01431">
    <property type="entry name" value="adm_rel"/>
    <property type="match status" value="1"/>
</dbReference>
<dbReference type="GO" id="GO:0046872">
    <property type="term" value="F:metal ion binding"/>
    <property type="evidence" value="ECO:0007669"/>
    <property type="project" value="UniProtKB-KW"/>
</dbReference>
<organism evidence="13 14">
    <name type="scientific">Dictyostelium purpureum</name>
    <name type="common">Slime mold</name>
    <dbReference type="NCBI Taxonomy" id="5786"/>
    <lineage>
        <taxon>Eukaryota</taxon>
        <taxon>Amoebozoa</taxon>
        <taxon>Evosea</taxon>
        <taxon>Eumycetozoa</taxon>
        <taxon>Dictyostelia</taxon>
        <taxon>Dictyosteliales</taxon>
        <taxon>Dictyosteliaceae</taxon>
        <taxon>Dictyostelium</taxon>
    </lineage>
</organism>
<evidence type="ECO:0000313" key="14">
    <source>
        <dbReference type="Proteomes" id="UP000001064"/>
    </source>
</evidence>
<evidence type="ECO:0000256" key="7">
    <source>
        <dbReference type="ARBA" id="ARBA00022729"/>
    </source>
</evidence>
<dbReference type="GO" id="GO:0004000">
    <property type="term" value="F:adenosine deaminase activity"/>
    <property type="evidence" value="ECO:0000318"/>
    <property type="project" value="GO_Central"/>
</dbReference>
<comment type="similarity">
    <text evidence="3">Belongs to the metallo-dependent hydrolases superfamily. Adenosine and AMP deaminases family. ADGF subfamily.</text>
</comment>
<dbReference type="GeneID" id="10499162"/>
<dbReference type="Pfam" id="PF08451">
    <property type="entry name" value="A_deaminase_N"/>
    <property type="match status" value="1"/>
</dbReference>
<dbReference type="InterPro" id="IPR013659">
    <property type="entry name" value="A_deaminase_N"/>
</dbReference>
<keyword evidence="5" id="KW-0964">Secreted</keyword>
<keyword evidence="6" id="KW-0479">Metal-binding</keyword>
<comment type="cofactor">
    <cofactor evidence="1">
        <name>Zn(2+)</name>
        <dbReference type="ChEBI" id="CHEBI:29105"/>
    </cofactor>
</comment>
<evidence type="ECO:0000256" key="6">
    <source>
        <dbReference type="ARBA" id="ARBA00022723"/>
    </source>
</evidence>
<dbReference type="FunFam" id="3.20.20.140:FF:000017">
    <property type="entry name" value="Adenosine deaminase 2"/>
    <property type="match status" value="1"/>
</dbReference>
<dbReference type="OMA" id="SMKQCIE"/>
<dbReference type="InParanoid" id="F0ZMR4"/>
<dbReference type="EC" id="3.5.4.4" evidence="4"/>
<dbReference type="InterPro" id="IPR006330">
    <property type="entry name" value="Ado/ade_deaminase"/>
</dbReference>
<dbReference type="Gene3D" id="3.20.20.140">
    <property type="entry name" value="Metal-dependent hydrolases"/>
    <property type="match status" value="1"/>
</dbReference>
<name>F0ZMR4_DICPU</name>
<accession>F0ZMR4</accession>
<evidence type="ECO:0000256" key="2">
    <source>
        <dbReference type="ARBA" id="ARBA00004613"/>
    </source>
</evidence>
<dbReference type="KEGG" id="dpp:DICPUDRAFT_48090"/>
<dbReference type="AlphaFoldDB" id="F0ZMR4"/>
<dbReference type="InterPro" id="IPR001365">
    <property type="entry name" value="A_deaminase_dom"/>
</dbReference>
<reference evidence="14" key="1">
    <citation type="journal article" date="2011" name="Genome Biol.">
        <title>Comparative genomics of the social amoebae Dictyostelium discoideum and Dictyostelium purpureum.</title>
        <authorList>
            <consortium name="US DOE Joint Genome Institute (JGI-PGF)"/>
            <person name="Sucgang R."/>
            <person name="Kuo A."/>
            <person name="Tian X."/>
            <person name="Salerno W."/>
            <person name="Parikh A."/>
            <person name="Feasley C.L."/>
            <person name="Dalin E."/>
            <person name="Tu H."/>
            <person name="Huang E."/>
            <person name="Barry K."/>
            <person name="Lindquist E."/>
            <person name="Shapiro H."/>
            <person name="Bruce D."/>
            <person name="Schmutz J."/>
            <person name="Salamov A."/>
            <person name="Fey P."/>
            <person name="Gaudet P."/>
            <person name="Anjard C."/>
            <person name="Babu M.M."/>
            <person name="Basu S."/>
            <person name="Bushmanova Y."/>
            <person name="van der Wel H."/>
            <person name="Katoh-Kurasawa M."/>
            <person name="Dinh C."/>
            <person name="Coutinho P.M."/>
            <person name="Saito T."/>
            <person name="Elias M."/>
            <person name="Schaap P."/>
            <person name="Kay R.R."/>
            <person name="Henrissat B."/>
            <person name="Eichinger L."/>
            <person name="Rivero F."/>
            <person name="Putnam N.H."/>
            <person name="West C.M."/>
            <person name="Loomis W.F."/>
            <person name="Chisholm R.L."/>
            <person name="Shaulsky G."/>
            <person name="Strassmann J.E."/>
            <person name="Queller D.C."/>
            <person name="Kuspa A."/>
            <person name="Grigoriev I.V."/>
        </authorList>
    </citation>
    <scope>NUCLEOTIDE SEQUENCE [LARGE SCALE GENOMIC DNA]</scope>
    <source>
        <strain evidence="14">QSDP1</strain>
    </source>
</reference>
<dbReference type="PANTHER" id="PTHR11409">
    <property type="entry name" value="ADENOSINE DEAMINASE"/>
    <property type="match status" value="1"/>
</dbReference>
<dbReference type="RefSeq" id="XP_003288708.1">
    <property type="nucleotide sequence ID" value="XM_003288660.1"/>
</dbReference>
<feature type="chain" id="PRO_5003265252" description="adenosine deaminase" evidence="10">
    <location>
        <begin position="20"/>
        <end position="554"/>
    </location>
</feature>
<dbReference type="VEuPathDB" id="AmoebaDB:DICPUDRAFT_48090"/>
<dbReference type="GO" id="GO:0006154">
    <property type="term" value="P:adenosine catabolic process"/>
    <property type="evidence" value="ECO:0000318"/>
    <property type="project" value="GO_Central"/>
</dbReference>
<keyword evidence="14" id="KW-1185">Reference proteome</keyword>
<dbReference type="Proteomes" id="UP000001064">
    <property type="component" value="Unassembled WGS sequence"/>
</dbReference>
<comment type="subcellular location">
    <subcellularLocation>
        <location evidence="2">Secreted</location>
    </subcellularLocation>
</comment>
<keyword evidence="7 10" id="KW-0732">Signal</keyword>
<dbReference type="eggNOG" id="KOG1097">
    <property type="taxonomic scope" value="Eukaryota"/>
</dbReference>
<feature type="domain" description="Adenosine deaminase" evidence="11">
    <location>
        <begin position="319"/>
        <end position="529"/>
    </location>
</feature>
<evidence type="ECO:0000256" key="1">
    <source>
        <dbReference type="ARBA" id="ARBA00001947"/>
    </source>
</evidence>
<evidence type="ECO:0000259" key="12">
    <source>
        <dbReference type="Pfam" id="PF08451"/>
    </source>
</evidence>
<dbReference type="InterPro" id="IPR006331">
    <property type="entry name" value="ADGF"/>
</dbReference>
<dbReference type="STRING" id="5786.F0ZMR4"/>
<feature type="signal peptide" evidence="10">
    <location>
        <begin position="1"/>
        <end position="19"/>
    </location>
</feature>
<protein>
    <recommendedName>
        <fullName evidence="4">adenosine deaminase</fullName>
        <ecNumber evidence="4">3.5.4.4</ecNumber>
    </recommendedName>
</protein>
<keyword evidence="8" id="KW-0378">Hydrolase</keyword>
<evidence type="ECO:0000256" key="5">
    <source>
        <dbReference type="ARBA" id="ARBA00022525"/>
    </source>
</evidence>
<dbReference type="SUPFAM" id="SSF51556">
    <property type="entry name" value="Metallo-dependent hydrolases"/>
    <property type="match status" value="1"/>
</dbReference>
<evidence type="ECO:0000256" key="10">
    <source>
        <dbReference type="SAM" id="SignalP"/>
    </source>
</evidence>
<dbReference type="InterPro" id="IPR032466">
    <property type="entry name" value="Metal_Hydrolase"/>
</dbReference>
<feature type="domain" description="Adenosine/AMP deaminase N-terminal" evidence="12">
    <location>
        <begin position="59"/>
        <end position="136"/>
    </location>
</feature>
<sequence>MKIILSLILLILTISFVKSENVRINNIKNYNNNKYNNKYNNKVSSSSTNDDSSFEPSNNPFIVQYNAQRGQLVGAEDKLKVGYYTNFNQKENQANGIFSSILQEEQLKYSNVDPAAVNFFAEKEFIDNNSVIFKIIQKMPKGSALHIHQDSSATYDYLVYNGTYLPNCYIYIVKENDNDPSILSQNGTFYFFKNTPTDPRWNLLSDLRAKSNNVSSFDQTLYTSLTLINEDYGSYEQLWDKFDGIFARVSGLVNYIPITVGYMTHLFQQTVQDNIQHIELRKTLGTNFYDLQGNTYDDVWFLNVTQQLLAEFKTKNNMPEFGLKIVGCDPRHTSNQSLILDHMYFALDMVNKYPDFFVGYDLVGPEDNGYSLLYFIDQFAEINEESLKRKYPLNYYFHAGETILYNNTNLYDAVLLKTKRIGHGLQLTKHPLLMEAVLKDNIGIEVCPISNQVLGFVSDMRTHPAFDLLEQGFPLTISPDDPAIYNYYGLSYDFFEVTYGWGLDLKQLKQLCINSIQQSSLFDQNEYNTLYQAWENKWFEFIDFIINNFDQKNN</sequence>
<dbReference type="GO" id="GO:0005615">
    <property type="term" value="C:extracellular space"/>
    <property type="evidence" value="ECO:0007669"/>
    <property type="project" value="InterPro"/>
</dbReference>
<evidence type="ECO:0000259" key="11">
    <source>
        <dbReference type="Pfam" id="PF00962"/>
    </source>
</evidence>
<dbReference type="FunCoup" id="F0ZMR4">
    <property type="interactions" value="42"/>
</dbReference>
<gene>
    <name evidence="13" type="ORF">DICPUDRAFT_48090</name>
</gene>
<dbReference type="PANTHER" id="PTHR11409:SF39">
    <property type="entry name" value="ADENOSINE DEAMINASE 2"/>
    <property type="match status" value="1"/>
</dbReference>
<dbReference type="OrthoDB" id="7202371at2759"/>
<evidence type="ECO:0000256" key="9">
    <source>
        <dbReference type="ARBA" id="ARBA00047764"/>
    </source>
</evidence>
<dbReference type="Pfam" id="PF00962">
    <property type="entry name" value="A_deaminase"/>
    <property type="match status" value="1"/>
</dbReference>
<evidence type="ECO:0000313" key="13">
    <source>
        <dbReference type="EMBL" id="EGC34793.1"/>
    </source>
</evidence>
<proteinExistence type="inferred from homology"/>
<dbReference type="GO" id="GO:0046103">
    <property type="term" value="P:inosine biosynthetic process"/>
    <property type="evidence" value="ECO:0000318"/>
    <property type="project" value="GO_Central"/>
</dbReference>